<reference evidence="2" key="3">
    <citation type="submission" date="2025-08" db="UniProtKB">
        <authorList>
            <consortium name="Ensembl"/>
        </authorList>
    </citation>
    <scope>IDENTIFICATION</scope>
</reference>
<sequence>MPWVDSDLKRFLVPWPRPHCGLLLWRSLRHHHPQVLPGPPQCSHGEEPHSLQPRRPLPHHLLHQPQPPADGACQLPGPLAAQAQLHSLQPGQPSLHRAYEFLPDGPAASEVLSRQDGHSASSPLLCAAREGAGTVPPPHRPASSVPEEEVAPFKTSPREPEDLPDLPIREEGLSTGAEKERLLL</sequence>
<name>A0A2I2ZB90_GORGO</name>
<evidence type="ECO:0000313" key="2">
    <source>
        <dbReference type="Ensembl" id="ENSGGOP00000044336.1"/>
    </source>
</evidence>
<feature type="compositionally biased region" description="Basic and acidic residues" evidence="1">
    <location>
        <begin position="156"/>
        <end position="184"/>
    </location>
</feature>
<evidence type="ECO:0000256" key="1">
    <source>
        <dbReference type="SAM" id="MobiDB-lite"/>
    </source>
</evidence>
<dbReference type="Proteomes" id="UP000001519">
    <property type="component" value="Chromosome 2A"/>
</dbReference>
<reference evidence="2" key="4">
    <citation type="submission" date="2025-09" db="UniProtKB">
        <authorList>
            <consortium name="Ensembl"/>
        </authorList>
    </citation>
    <scope>IDENTIFICATION</scope>
</reference>
<proteinExistence type="predicted"/>
<keyword evidence="3" id="KW-1185">Reference proteome</keyword>
<reference evidence="3" key="1">
    <citation type="submission" date="2011-05" db="EMBL/GenBank/DDBJ databases">
        <title>Insights into the evolution of the great apes provided by the gorilla genome.</title>
        <authorList>
            <person name="Scally A."/>
        </authorList>
    </citation>
    <scope>NUCLEOTIDE SEQUENCE [LARGE SCALE GENOMIC DNA]</scope>
</reference>
<accession>A0A2I2ZB90</accession>
<gene>
    <name evidence="2" type="primary">CIMIP2C</name>
</gene>
<dbReference type="Bgee" id="ENSGGOG00000010712">
    <property type="expression patterns" value="Expressed in testis and 3 other cell types or tissues"/>
</dbReference>
<dbReference type="GeneTree" id="ENSGT00390000018634"/>
<dbReference type="AlphaFoldDB" id="A0A2I2ZB90"/>
<dbReference type="Ensembl" id="ENSGGOT00000063961.1">
    <property type="protein sequence ID" value="ENSGGOP00000044336.1"/>
    <property type="gene ID" value="ENSGGOG00000010712.3"/>
</dbReference>
<evidence type="ECO:0000313" key="3">
    <source>
        <dbReference type="Proteomes" id="UP000001519"/>
    </source>
</evidence>
<feature type="region of interest" description="Disordered" evidence="1">
    <location>
        <begin position="129"/>
        <end position="184"/>
    </location>
</feature>
<reference evidence="2 3" key="2">
    <citation type="journal article" date="2012" name="Nature">
        <title>Insights into hominid evolution from the gorilla genome sequence.</title>
        <authorList>
            <person name="Scally A."/>
            <person name="Dutheil J.Y."/>
            <person name="Hillier L.W."/>
            <person name="Jordan G.E."/>
            <person name="Goodhead I."/>
            <person name="Herrero J."/>
            <person name="Hobolth A."/>
            <person name="Lappalainen T."/>
            <person name="Mailund T."/>
            <person name="Marques-Bonet T."/>
            <person name="McCarthy S."/>
            <person name="Montgomery S.H."/>
            <person name="Schwalie P.C."/>
            <person name="Tang Y.A."/>
            <person name="Ward M.C."/>
            <person name="Xue Y."/>
            <person name="Yngvadottir B."/>
            <person name="Alkan C."/>
            <person name="Andersen L.N."/>
            <person name="Ayub Q."/>
            <person name="Ball E.V."/>
            <person name="Beal K."/>
            <person name="Bradley B.J."/>
            <person name="Chen Y."/>
            <person name="Clee C.M."/>
            <person name="Fitzgerald S."/>
            <person name="Graves T.A."/>
            <person name="Gu Y."/>
            <person name="Heath P."/>
            <person name="Heger A."/>
            <person name="Karakoc E."/>
            <person name="Kolb-Kokocinski A."/>
            <person name="Laird G.K."/>
            <person name="Lunter G."/>
            <person name="Meader S."/>
            <person name="Mort M."/>
            <person name="Mullikin J.C."/>
            <person name="Munch K."/>
            <person name="O'Connor T.D."/>
            <person name="Phillips A.D."/>
            <person name="Prado-Martinez J."/>
            <person name="Rogers A.S."/>
            <person name="Sajjadian S."/>
            <person name="Schmidt D."/>
            <person name="Shaw K."/>
            <person name="Simpson J.T."/>
            <person name="Stenson P.D."/>
            <person name="Turner D.J."/>
            <person name="Vigilant L."/>
            <person name="Vilella A.J."/>
            <person name="Whitener W."/>
            <person name="Zhu B."/>
            <person name="Cooper D.N."/>
            <person name="de Jong P."/>
            <person name="Dermitzakis E.T."/>
            <person name="Eichler E.E."/>
            <person name="Flicek P."/>
            <person name="Goldman N."/>
            <person name="Mundy N.I."/>
            <person name="Ning Z."/>
            <person name="Odom D.T."/>
            <person name="Ponting C.P."/>
            <person name="Quail M.A."/>
            <person name="Ryder O.A."/>
            <person name="Searle S.M."/>
            <person name="Warren W.C."/>
            <person name="Wilson R.K."/>
            <person name="Schierup M.H."/>
            <person name="Rogers J."/>
            <person name="Tyler-Smith C."/>
            <person name="Durbin R."/>
        </authorList>
    </citation>
    <scope>NUCLEOTIDE SEQUENCE [LARGE SCALE GENOMIC DNA]</scope>
</reference>
<organism evidence="2 3">
    <name type="scientific">Gorilla gorilla gorilla</name>
    <name type="common">Western lowland gorilla</name>
    <dbReference type="NCBI Taxonomy" id="9595"/>
    <lineage>
        <taxon>Eukaryota</taxon>
        <taxon>Metazoa</taxon>
        <taxon>Chordata</taxon>
        <taxon>Craniata</taxon>
        <taxon>Vertebrata</taxon>
        <taxon>Euteleostomi</taxon>
        <taxon>Mammalia</taxon>
        <taxon>Eutheria</taxon>
        <taxon>Euarchontoglires</taxon>
        <taxon>Primates</taxon>
        <taxon>Haplorrhini</taxon>
        <taxon>Catarrhini</taxon>
        <taxon>Hominidae</taxon>
        <taxon>Gorilla</taxon>
    </lineage>
</organism>
<protein>
    <submittedName>
        <fullName evidence="2">Ciliary microtubule inner protein 2C</fullName>
    </submittedName>
</protein>
<dbReference type="EMBL" id="CABD030013759">
    <property type="status" value="NOT_ANNOTATED_CDS"/>
    <property type="molecule type" value="Genomic_DNA"/>
</dbReference>
<dbReference type="EMBL" id="CABD030013760">
    <property type="status" value="NOT_ANNOTATED_CDS"/>
    <property type="molecule type" value="Genomic_DNA"/>
</dbReference>
<feature type="region of interest" description="Disordered" evidence="1">
    <location>
        <begin position="36"/>
        <end position="76"/>
    </location>
</feature>